<keyword evidence="3" id="KW-1185">Reference proteome</keyword>
<dbReference type="AlphaFoldDB" id="A0A1Y1IL22"/>
<sequence>AARPAFSDVLFSGHFRRPGPAAAILLQLLERSIWVPEALAKLTLLFRYESRNGEEVVDAFLQSGGLATLAKLASSFAQNADVPLAALFDCIQHAAEHLRLAKAIWHVPDGGPRGTTHLLSSALRAAGLNVRLLSLDTNYCGRIGSHIEMLPSVCDLKAPSAGIVKHVLRVLDDVEMAERKEGNWRARALGWAAPAKTILRVFLRVLPCSLEMHKLIKSRLVDIYGEGQSELFGDWGVGDGVVEMQTVPPRVVLAAPPPVRASLEERAPDSNTHGDEEVDEGGNRAQGQQRGGEQQTAHNKPPSGEPSREDSTTELELWPALPEGLRRPTDVPGIGLTEKRGGTTAHDSPTKHSKDIAVNDAEPASLKRTWEHDGRLDASTEPLELPAKKRFAGVREGPVGHVLLLQIPAQVEDGGGSIGCDLHSSSNARGTPEVADRWTSGGEPFPKLREDHEEMDRPAEVIVDGRLTQRAQAPGKILVRAELDLEVVDKYTQGLRTAECFEEVKAKHVELKSIVAAIIKVMNDIIGNKVPRSKAMKNPETVPPFYPGPPKAYAKRAQDMKRCQLMNVIHSIFDFIREYEWGPQDIKYLRDALVMAAWHPLGSSVGTWAALDCCFQALENMAREAEYEDRRPLKDGLKLAQPYLGWRAVGPDTIWKEVPKKHKRKKSGKESDEEEEAEDEQEDEGGSDSKRVASPAEIEASRRAGLKDGRQQGGGGADPAALAPNLSGGGMEDIPTSPESVALSGGVGAHSSLALRESIEVSGLYIFANGSW</sequence>
<dbReference type="OMA" id="FIREYEW"/>
<proteinExistence type="predicted"/>
<evidence type="ECO:0000313" key="2">
    <source>
        <dbReference type="EMBL" id="GAQ91494.1"/>
    </source>
</evidence>
<feature type="compositionally biased region" description="Low complexity" evidence="1">
    <location>
        <begin position="283"/>
        <end position="295"/>
    </location>
</feature>
<feature type="region of interest" description="Disordered" evidence="1">
    <location>
        <begin position="253"/>
        <end position="353"/>
    </location>
</feature>
<reference evidence="2 3" key="1">
    <citation type="journal article" date="2014" name="Nat. Commun.">
        <title>Klebsormidium flaccidum genome reveals primary factors for plant terrestrial adaptation.</title>
        <authorList>
            <person name="Hori K."/>
            <person name="Maruyama F."/>
            <person name="Fujisawa T."/>
            <person name="Togashi T."/>
            <person name="Yamamoto N."/>
            <person name="Seo M."/>
            <person name="Sato S."/>
            <person name="Yamada T."/>
            <person name="Mori H."/>
            <person name="Tajima N."/>
            <person name="Moriyama T."/>
            <person name="Ikeuchi M."/>
            <person name="Watanabe M."/>
            <person name="Wada H."/>
            <person name="Kobayashi K."/>
            <person name="Saito M."/>
            <person name="Masuda T."/>
            <person name="Sasaki-Sekimoto Y."/>
            <person name="Mashiguchi K."/>
            <person name="Awai K."/>
            <person name="Shimojima M."/>
            <person name="Masuda S."/>
            <person name="Iwai M."/>
            <person name="Nobusawa T."/>
            <person name="Narise T."/>
            <person name="Kondo S."/>
            <person name="Saito H."/>
            <person name="Sato R."/>
            <person name="Murakawa M."/>
            <person name="Ihara Y."/>
            <person name="Oshima-Yamada Y."/>
            <person name="Ohtaka K."/>
            <person name="Satoh M."/>
            <person name="Sonobe K."/>
            <person name="Ishii M."/>
            <person name="Ohtani R."/>
            <person name="Kanamori-Sato M."/>
            <person name="Honoki R."/>
            <person name="Miyazaki D."/>
            <person name="Mochizuki H."/>
            <person name="Umetsu J."/>
            <person name="Higashi K."/>
            <person name="Shibata D."/>
            <person name="Kamiya Y."/>
            <person name="Sato N."/>
            <person name="Nakamura Y."/>
            <person name="Tabata S."/>
            <person name="Ida S."/>
            <person name="Kurokawa K."/>
            <person name="Ohta H."/>
        </authorList>
    </citation>
    <scope>NUCLEOTIDE SEQUENCE [LARGE SCALE GENOMIC DNA]</scope>
    <source>
        <strain evidence="2 3">NIES-2285</strain>
    </source>
</reference>
<feature type="compositionally biased region" description="Basic and acidic residues" evidence="1">
    <location>
        <begin position="699"/>
        <end position="710"/>
    </location>
</feature>
<organism evidence="2 3">
    <name type="scientific">Klebsormidium nitens</name>
    <name type="common">Green alga</name>
    <name type="synonym">Ulothrix nitens</name>
    <dbReference type="NCBI Taxonomy" id="105231"/>
    <lineage>
        <taxon>Eukaryota</taxon>
        <taxon>Viridiplantae</taxon>
        <taxon>Streptophyta</taxon>
        <taxon>Klebsormidiophyceae</taxon>
        <taxon>Klebsormidiales</taxon>
        <taxon>Klebsormidiaceae</taxon>
        <taxon>Klebsormidium</taxon>
    </lineage>
</organism>
<feature type="compositionally biased region" description="Basic and acidic residues" evidence="1">
    <location>
        <begin position="262"/>
        <end position="275"/>
    </location>
</feature>
<gene>
    <name evidence="2" type="ORF">KFL_007950010</name>
</gene>
<dbReference type="EMBL" id="DF237744">
    <property type="protein sequence ID" value="GAQ91494.1"/>
    <property type="molecule type" value="Genomic_DNA"/>
</dbReference>
<feature type="region of interest" description="Disordered" evidence="1">
    <location>
        <begin position="659"/>
        <end position="747"/>
    </location>
</feature>
<feature type="compositionally biased region" description="Acidic residues" evidence="1">
    <location>
        <begin position="671"/>
        <end position="686"/>
    </location>
</feature>
<evidence type="ECO:0000256" key="1">
    <source>
        <dbReference type="SAM" id="MobiDB-lite"/>
    </source>
</evidence>
<feature type="non-terminal residue" evidence="2">
    <location>
        <position position="1"/>
    </location>
</feature>
<dbReference type="Proteomes" id="UP000054558">
    <property type="component" value="Unassembled WGS sequence"/>
</dbReference>
<evidence type="ECO:0000313" key="3">
    <source>
        <dbReference type="Proteomes" id="UP000054558"/>
    </source>
</evidence>
<name>A0A1Y1IL22_KLENI</name>
<feature type="region of interest" description="Disordered" evidence="1">
    <location>
        <begin position="426"/>
        <end position="449"/>
    </location>
</feature>
<protein>
    <submittedName>
        <fullName evidence="2">Uncharacterized protein</fullName>
    </submittedName>
</protein>
<accession>A0A1Y1IL22</accession>